<organism evidence="1 2">
    <name type="scientific">Clostridium polyendosporum</name>
    <dbReference type="NCBI Taxonomy" id="69208"/>
    <lineage>
        <taxon>Bacteria</taxon>
        <taxon>Bacillati</taxon>
        <taxon>Bacillota</taxon>
        <taxon>Clostridia</taxon>
        <taxon>Eubacteriales</taxon>
        <taxon>Clostridiaceae</taxon>
        <taxon>Clostridium</taxon>
    </lineage>
</organism>
<proteinExistence type="predicted"/>
<gene>
    <name evidence="1" type="ORF">CPJCM30710_22240</name>
</gene>
<evidence type="ECO:0000313" key="1">
    <source>
        <dbReference type="EMBL" id="GIM29558.1"/>
    </source>
</evidence>
<name>A0A919S2U0_9CLOT</name>
<dbReference type="AlphaFoldDB" id="A0A919S2U0"/>
<dbReference type="Proteomes" id="UP000679179">
    <property type="component" value="Unassembled WGS sequence"/>
</dbReference>
<evidence type="ECO:0000313" key="2">
    <source>
        <dbReference type="Proteomes" id="UP000679179"/>
    </source>
</evidence>
<keyword evidence="2" id="KW-1185">Reference proteome</keyword>
<accession>A0A919S2U0</accession>
<sequence length="71" mass="7885">MIKVTIDIELLNHKEVLEKNKGKAAATILASSPLIKQQIEEEVRRQIISTLSYSLKRGLEDNGVKAKVNIG</sequence>
<comment type="caution">
    <text evidence="1">The sequence shown here is derived from an EMBL/GenBank/DDBJ whole genome shotgun (WGS) entry which is preliminary data.</text>
</comment>
<dbReference type="RefSeq" id="WP_212904252.1">
    <property type="nucleotide sequence ID" value="NZ_BOPZ01000019.1"/>
</dbReference>
<dbReference type="EMBL" id="BOPZ01000019">
    <property type="protein sequence ID" value="GIM29558.1"/>
    <property type="molecule type" value="Genomic_DNA"/>
</dbReference>
<protein>
    <submittedName>
        <fullName evidence="1">Uncharacterized protein</fullName>
    </submittedName>
</protein>
<reference evidence="1" key="1">
    <citation type="submission" date="2021-03" db="EMBL/GenBank/DDBJ databases">
        <title>Taxonomic study of Clostridium polyendosporum from meadow-gley soil under rice.</title>
        <authorList>
            <person name="Kobayashi H."/>
            <person name="Tanizawa Y."/>
            <person name="Yagura M."/>
        </authorList>
    </citation>
    <scope>NUCLEOTIDE SEQUENCE</scope>
    <source>
        <strain evidence="1">JCM 30710</strain>
    </source>
</reference>